<dbReference type="InterPro" id="IPR036366">
    <property type="entry name" value="PGBDSf"/>
</dbReference>
<protein>
    <submittedName>
        <fullName evidence="4">Peptidoglycan-binding protein</fullName>
    </submittedName>
</protein>
<sequence>MTAHTHGRSHSDGTAPEEQTMTTGTTPRRTRPARVVVAATCLVAVLGAGAATWALLDGPTTSQAAEAETGSSQSGTSATGAAADGTRTSIGTVTKGDLVASKTIAGTLGYGAPVALPGAAAGTLTWLPKPGPVVHRDEPLYAVDERPVRAMHGTTPLWRPLVTGTRGADVQQLNENLAALGYDVAQDDVFGRRTLSAVRRWQADRGLPVTGRVTADQIAFVDGDVRVAAVTAQLGSSAQGADGVLQITSTERVVTATVAQRDAEQVAVGTTVEVVVNGAGGALPGEVVDAVPTESDDGSQDVAVTVAFDAGDRKLPSAGSAQVIARSETVHDVLSVPVSALVVTGEGAGADDDARYAVDVLRASGEPRRVRVEVGFVADGRVQVTGDVHEGDEVVVPS</sequence>
<evidence type="ECO:0000313" key="4">
    <source>
        <dbReference type="EMBL" id="GAA1494253.1"/>
    </source>
</evidence>
<evidence type="ECO:0000259" key="3">
    <source>
        <dbReference type="Pfam" id="PF01471"/>
    </source>
</evidence>
<dbReference type="Pfam" id="PF01471">
    <property type="entry name" value="PG_binding_1"/>
    <property type="match status" value="1"/>
</dbReference>
<feature type="region of interest" description="Disordered" evidence="1">
    <location>
        <begin position="64"/>
        <end position="89"/>
    </location>
</feature>
<feature type="transmembrane region" description="Helical" evidence="2">
    <location>
        <begin position="35"/>
        <end position="56"/>
    </location>
</feature>
<keyword evidence="2" id="KW-0472">Membrane</keyword>
<reference evidence="4 5" key="1">
    <citation type="journal article" date="2019" name="Int. J. Syst. Evol. Microbiol.">
        <title>The Global Catalogue of Microorganisms (GCM) 10K type strain sequencing project: providing services to taxonomists for standard genome sequencing and annotation.</title>
        <authorList>
            <consortium name="The Broad Institute Genomics Platform"/>
            <consortium name="The Broad Institute Genome Sequencing Center for Infectious Disease"/>
            <person name="Wu L."/>
            <person name="Ma J."/>
        </authorList>
    </citation>
    <scope>NUCLEOTIDE SEQUENCE [LARGE SCALE GENOMIC DNA]</scope>
    <source>
        <strain evidence="4 5">JCM 12140</strain>
    </source>
</reference>
<gene>
    <name evidence="4" type="ORF">GCM10009627_25990</name>
</gene>
<dbReference type="SUPFAM" id="SSF47090">
    <property type="entry name" value="PGBD-like"/>
    <property type="match status" value="1"/>
</dbReference>
<comment type="caution">
    <text evidence="4">The sequence shown here is derived from an EMBL/GenBank/DDBJ whole genome shotgun (WGS) entry which is preliminary data.</text>
</comment>
<feature type="compositionally biased region" description="Low complexity" evidence="1">
    <location>
        <begin position="67"/>
        <end position="89"/>
    </location>
</feature>
<accession>A0ABN1ZG39</accession>
<evidence type="ECO:0000313" key="5">
    <source>
        <dbReference type="Proteomes" id="UP001501742"/>
    </source>
</evidence>
<dbReference type="InterPro" id="IPR002477">
    <property type="entry name" value="Peptidoglycan-bd-like"/>
</dbReference>
<feature type="compositionally biased region" description="Low complexity" evidence="1">
    <location>
        <begin position="14"/>
        <end position="31"/>
    </location>
</feature>
<organism evidence="4 5">
    <name type="scientific">Curtobacterium herbarum</name>
    <dbReference type="NCBI Taxonomy" id="150122"/>
    <lineage>
        <taxon>Bacteria</taxon>
        <taxon>Bacillati</taxon>
        <taxon>Actinomycetota</taxon>
        <taxon>Actinomycetes</taxon>
        <taxon>Micrococcales</taxon>
        <taxon>Microbacteriaceae</taxon>
        <taxon>Curtobacterium</taxon>
    </lineage>
</organism>
<dbReference type="PANTHER" id="PTHR30469">
    <property type="entry name" value="MULTIDRUG RESISTANCE PROTEIN MDTA"/>
    <property type="match status" value="1"/>
</dbReference>
<dbReference type="Proteomes" id="UP001501742">
    <property type="component" value="Unassembled WGS sequence"/>
</dbReference>
<keyword evidence="2" id="KW-0812">Transmembrane</keyword>
<dbReference type="PANTHER" id="PTHR30469:SF15">
    <property type="entry name" value="HLYD FAMILY OF SECRETION PROTEINS"/>
    <property type="match status" value="1"/>
</dbReference>
<keyword evidence="5" id="KW-1185">Reference proteome</keyword>
<evidence type="ECO:0000256" key="1">
    <source>
        <dbReference type="SAM" id="MobiDB-lite"/>
    </source>
</evidence>
<feature type="domain" description="Peptidoglycan binding-like" evidence="3">
    <location>
        <begin position="166"/>
        <end position="218"/>
    </location>
</feature>
<name>A0ABN1ZG39_9MICO</name>
<dbReference type="EMBL" id="BAAAJX010000015">
    <property type="protein sequence ID" value="GAA1494253.1"/>
    <property type="molecule type" value="Genomic_DNA"/>
</dbReference>
<feature type="region of interest" description="Disordered" evidence="1">
    <location>
        <begin position="1"/>
        <end position="31"/>
    </location>
</feature>
<dbReference type="Gene3D" id="1.10.101.10">
    <property type="entry name" value="PGBD-like superfamily/PGBD"/>
    <property type="match status" value="1"/>
</dbReference>
<evidence type="ECO:0000256" key="2">
    <source>
        <dbReference type="SAM" id="Phobius"/>
    </source>
</evidence>
<proteinExistence type="predicted"/>
<dbReference type="Gene3D" id="2.40.420.20">
    <property type="match status" value="1"/>
</dbReference>
<dbReference type="InterPro" id="IPR036365">
    <property type="entry name" value="PGBD-like_sf"/>
</dbReference>
<keyword evidence="2" id="KW-1133">Transmembrane helix</keyword>